<dbReference type="Pfam" id="PF01545">
    <property type="entry name" value="Cation_efflux"/>
    <property type="match status" value="1"/>
</dbReference>
<dbReference type="GO" id="GO:0016020">
    <property type="term" value="C:membrane"/>
    <property type="evidence" value="ECO:0007669"/>
    <property type="project" value="UniProtKB-SubCell"/>
</dbReference>
<keyword evidence="4 5" id="KW-0472">Membrane</keyword>
<keyword evidence="2 5" id="KW-0812">Transmembrane</keyword>
<comment type="caution">
    <text evidence="7">The sequence shown here is derived from an EMBL/GenBank/DDBJ whole genome shotgun (WGS) entry which is preliminary data.</text>
</comment>
<organism evidence="7 8">
    <name type="scientific">Bifidobacterium crudilactis</name>
    <dbReference type="NCBI Taxonomy" id="327277"/>
    <lineage>
        <taxon>Bacteria</taxon>
        <taxon>Bacillati</taxon>
        <taxon>Actinomycetota</taxon>
        <taxon>Actinomycetes</taxon>
        <taxon>Bifidobacteriales</taxon>
        <taxon>Bifidobacteriaceae</taxon>
        <taxon>Bifidobacterium</taxon>
    </lineage>
</organism>
<feature type="transmembrane region" description="Helical" evidence="5">
    <location>
        <begin position="188"/>
        <end position="208"/>
    </location>
</feature>
<dbReference type="SUPFAM" id="SSF161111">
    <property type="entry name" value="Cation efflux protein transmembrane domain-like"/>
    <property type="match status" value="1"/>
</dbReference>
<dbReference type="Gene3D" id="1.20.1510.10">
    <property type="entry name" value="Cation efflux protein transmembrane domain"/>
    <property type="match status" value="1"/>
</dbReference>
<dbReference type="RefSeq" id="WP_273173949.1">
    <property type="nucleotide sequence ID" value="NZ_JAAXZR010000023.1"/>
</dbReference>
<dbReference type="InterPro" id="IPR058533">
    <property type="entry name" value="Cation_efflux_TM"/>
</dbReference>
<evidence type="ECO:0000259" key="6">
    <source>
        <dbReference type="Pfam" id="PF01545"/>
    </source>
</evidence>
<dbReference type="EMBL" id="JAAXZR010000023">
    <property type="protein sequence ID" value="NLT79941.1"/>
    <property type="molecule type" value="Genomic_DNA"/>
</dbReference>
<comment type="subcellular location">
    <subcellularLocation>
        <location evidence="1">Membrane</location>
        <topology evidence="1">Multi-pass membrane protein</topology>
    </subcellularLocation>
</comment>
<feature type="transmembrane region" description="Helical" evidence="5">
    <location>
        <begin position="120"/>
        <end position="141"/>
    </location>
</feature>
<dbReference type="GO" id="GO:0008324">
    <property type="term" value="F:monoatomic cation transmembrane transporter activity"/>
    <property type="evidence" value="ECO:0007669"/>
    <property type="project" value="InterPro"/>
</dbReference>
<dbReference type="Proteomes" id="UP000767327">
    <property type="component" value="Unassembled WGS sequence"/>
</dbReference>
<evidence type="ECO:0000256" key="3">
    <source>
        <dbReference type="ARBA" id="ARBA00022989"/>
    </source>
</evidence>
<dbReference type="InterPro" id="IPR027469">
    <property type="entry name" value="Cation_efflux_TMD_sf"/>
</dbReference>
<evidence type="ECO:0000256" key="1">
    <source>
        <dbReference type="ARBA" id="ARBA00004141"/>
    </source>
</evidence>
<keyword evidence="3 5" id="KW-1133">Transmembrane helix</keyword>
<evidence type="ECO:0000313" key="8">
    <source>
        <dbReference type="Proteomes" id="UP000767327"/>
    </source>
</evidence>
<evidence type="ECO:0000313" key="7">
    <source>
        <dbReference type="EMBL" id="NLT79941.1"/>
    </source>
</evidence>
<name>A0A971ID92_9BIFI</name>
<gene>
    <name evidence="7" type="ORF">GXW98_06640</name>
</gene>
<feature type="transmembrane region" description="Helical" evidence="5">
    <location>
        <begin position="82"/>
        <end position="100"/>
    </location>
</feature>
<evidence type="ECO:0000256" key="5">
    <source>
        <dbReference type="SAM" id="Phobius"/>
    </source>
</evidence>
<feature type="transmembrane region" description="Helical" evidence="5">
    <location>
        <begin position="12"/>
        <end position="35"/>
    </location>
</feature>
<feature type="transmembrane region" description="Helical" evidence="5">
    <location>
        <begin position="41"/>
        <end position="61"/>
    </location>
</feature>
<reference evidence="7" key="2">
    <citation type="submission" date="2020-01" db="EMBL/GenBank/DDBJ databases">
        <authorList>
            <person name="Campanaro S."/>
        </authorList>
    </citation>
    <scope>NUCLEOTIDE SEQUENCE</scope>
    <source>
        <strain evidence="7">AS01afH2WH_6</strain>
    </source>
</reference>
<evidence type="ECO:0000256" key="2">
    <source>
        <dbReference type="ARBA" id="ARBA00022692"/>
    </source>
</evidence>
<protein>
    <submittedName>
        <fullName evidence="7">Cation transporter</fullName>
    </submittedName>
</protein>
<feature type="domain" description="Cation efflux protein transmembrane" evidence="6">
    <location>
        <begin position="15"/>
        <end position="215"/>
    </location>
</feature>
<reference evidence="7" key="1">
    <citation type="journal article" date="2020" name="Biotechnol. Biofuels">
        <title>New insights from the biogas microbiome by comprehensive genome-resolved metagenomics of nearly 1600 species originating from multiple anaerobic digesters.</title>
        <authorList>
            <person name="Campanaro S."/>
            <person name="Treu L."/>
            <person name="Rodriguez-R L.M."/>
            <person name="Kovalovszki A."/>
            <person name="Ziels R.M."/>
            <person name="Maus I."/>
            <person name="Zhu X."/>
            <person name="Kougias P.G."/>
            <person name="Basile A."/>
            <person name="Luo G."/>
            <person name="Schluter A."/>
            <person name="Konstantinidis K.T."/>
            <person name="Angelidaki I."/>
        </authorList>
    </citation>
    <scope>NUCLEOTIDE SEQUENCE</scope>
    <source>
        <strain evidence="7">AS01afH2WH_6</strain>
    </source>
</reference>
<accession>A0A971ID92</accession>
<sequence>MTEDRRSRNVESRALLVGTVINGAMGVAGLVVYLITDIQALLLDAAFTIIAVISGLVSIAISSTSSTRSQRYPYGRFALESLYMLAKSVLIIALMALTLWKVSAKAYDYWRYGTGEAMNIGPVIFYEIIMVTCGFMLYAYLQRRNHVLHDTSSLLDVEATNTRIDALMSGGIGVAALVVSQIPMDSPFAFLLYTGDFFITLVLTIFTVKDPLLMCGQAWAELSNGILTSGGMHLEISRIVGDMSPSKTTGHRCMVFRQGKGLRVAIPIVGDTGVATSAWRDAAVAIRERLAHEYGHVVVEYVIGGQDEERSPRDR</sequence>
<evidence type="ECO:0000256" key="4">
    <source>
        <dbReference type="ARBA" id="ARBA00023136"/>
    </source>
</evidence>
<proteinExistence type="predicted"/>
<dbReference type="AlphaFoldDB" id="A0A971ID92"/>